<feature type="domain" description="2EXR" evidence="1">
    <location>
        <begin position="55"/>
        <end position="139"/>
    </location>
</feature>
<name>A0A3D8RMP4_9HELO</name>
<organism evidence="2 3">
    <name type="scientific">Coleophoma cylindrospora</name>
    <dbReference type="NCBI Taxonomy" id="1849047"/>
    <lineage>
        <taxon>Eukaryota</taxon>
        <taxon>Fungi</taxon>
        <taxon>Dikarya</taxon>
        <taxon>Ascomycota</taxon>
        <taxon>Pezizomycotina</taxon>
        <taxon>Leotiomycetes</taxon>
        <taxon>Helotiales</taxon>
        <taxon>Dermateaceae</taxon>
        <taxon>Coleophoma</taxon>
    </lineage>
</organism>
<sequence length="305" mass="34505">MLTKGASPNFSNPPTTIAMLVHGSTASSITKTFIKMEASTPPSALKVQSKARLTFSDLPKELRERIWQFVLPPRVMKFQHHEPPTRGDGYFTRSGNSTVMRICHEARITALRAYQPLQDTTTQELSKFNIYWNPAVDIVLLPHIPWFGGMLRNEKSEAKNFLEDVKRAKRIAFFDSENLIDSLYISLYESLEELFIIENPDRVCRECFADCGSTGTLNPSRPGCVGNPMVPVGISRELWGRLRDLDEVISKAGPQQSIHYFTRPLKVLVATEEKGLLNDTFTHVNDHLPNVFIKFSLLVQAPKRS</sequence>
<gene>
    <name evidence="2" type="ORF">BP6252_06479</name>
</gene>
<evidence type="ECO:0000313" key="3">
    <source>
        <dbReference type="Proteomes" id="UP000256645"/>
    </source>
</evidence>
<reference evidence="2 3" key="1">
    <citation type="journal article" date="2018" name="IMA Fungus">
        <title>IMA Genome-F 9: Draft genome sequence of Annulohypoxylon stygium, Aspergillus mulundensis, Berkeleyomyces basicola (syn. Thielaviopsis basicola), Ceratocystis smalleyi, two Cercospora beticola strains, Coleophoma cylindrospora, Fusarium fracticaudum, Phialophora cf. hyalina, and Morchella septimelata.</title>
        <authorList>
            <person name="Wingfield B.D."/>
            <person name="Bills G.F."/>
            <person name="Dong Y."/>
            <person name="Huang W."/>
            <person name="Nel W.J."/>
            <person name="Swalarsk-Parry B.S."/>
            <person name="Vaghefi N."/>
            <person name="Wilken P.M."/>
            <person name="An Z."/>
            <person name="de Beer Z.W."/>
            <person name="De Vos L."/>
            <person name="Chen L."/>
            <person name="Duong T.A."/>
            <person name="Gao Y."/>
            <person name="Hammerbacher A."/>
            <person name="Kikkert J.R."/>
            <person name="Li Y."/>
            <person name="Li H."/>
            <person name="Li K."/>
            <person name="Li Q."/>
            <person name="Liu X."/>
            <person name="Ma X."/>
            <person name="Naidoo K."/>
            <person name="Pethybridge S.J."/>
            <person name="Sun J."/>
            <person name="Steenkamp E.T."/>
            <person name="van der Nest M.A."/>
            <person name="van Wyk S."/>
            <person name="Wingfield M.J."/>
            <person name="Xiong C."/>
            <person name="Yue Q."/>
            <person name="Zhang X."/>
        </authorList>
    </citation>
    <scope>NUCLEOTIDE SEQUENCE [LARGE SCALE GENOMIC DNA]</scope>
    <source>
        <strain evidence="2 3">BP6252</strain>
    </source>
</reference>
<dbReference type="Proteomes" id="UP000256645">
    <property type="component" value="Unassembled WGS sequence"/>
</dbReference>
<dbReference type="Pfam" id="PF20150">
    <property type="entry name" value="2EXR"/>
    <property type="match status" value="1"/>
</dbReference>
<evidence type="ECO:0000259" key="1">
    <source>
        <dbReference type="Pfam" id="PF20150"/>
    </source>
</evidence>
<dbReference type="InterPro" id="IPR045518">
    <property type="entry name" value="2EXR"/>
</dbReference>
<evidence type="ECO:0000313" key="2">
    <source>
        <dbReference type="EMBL" id="RDW75337.1"/>
    </source>
</evidence>
<keyword evidence="3" id="KW-1185">Reference proteome</keyword>
<comment type="caution">
    <text evidence="2">The sequence shown here is derived from an EMBL/GenBank/DDBJ whole genome shotgun (WGS) entry which is preliminary data.</text>
</comment>
<dbReference type="OrthoDB" id="3490595at2759"/>
<protein>
    <recommendedName>
        <fullName evidence="1">2EXR domain-containing protein</fullName>
    </recommendedName>
</protein>
<dbReference type="AlphaFoldDB" id="A0A3D8RMP4"/>
<dbReference type="PANTHER" id="PTHR35910">
    <property type="entry name" value="2EXR DOMAIN-CONTAINING PROTEIN"/>
    <property type="match status" value="1"/>
</dbReference>
<dbReference type="PANTHER" id="PTHR35910:SF6">
    <property type="entry name" value="2EXR DOMAIN-CONTAINING PROTEIN"/>
    <property type="match status" value="1"/>
</dbReference>
<accession>A0A3D8RMP4</accession>
<dbReference type="EMBL" id="PDLM01000006">
    <property type="protein sequence ID" value="RDW75337.1"/>
    <property type="molecule type" value="Genomic_DNA"/>
</dbReference>
<proteinExistence type="predicted"/>